<protein>
    <submittedName>
        <fullName evidence="2">Uncharacterized protein</fullName>
    </submittedName>
</protein>
<evidence type="ECO:0000313" key="2">
    <source>
        <dbReference type="EMBL" id="KDR78739.1"/>
    </source>
</evidence>
<evidence type="ECO:0000313" key="3">
    <source>
        <dbReference type="Proteomes" id="UP000027222"/>
    </source>
</evidence>
<accession>A0A067TFP4</accession>
<dbReference type="OrthoDB" id="2749860at2759"/>
<keyword evidence="3" id="KW-1185">Reference proteome</keyword>
<organism evidence="2 3">
    <name type="scientific">Galerina marginata (strain CBS 339.88)</name>
    <dbReference type="NCBI Taxonomy" id="685588"/>
    <lineage>
        <taxon>Eukaryota</taxon>
        <taxon>Fungi</taxon>
        <taxon>Dikarya</taxon>
        <taxon>Basidiomycota</taxon>
        <taxon>Agaricomycotina</taxon>
        <taxon>Agaricomycetes</taxon>
        <taxon>Agaricomycetidae</taxon>
        <taxon>Agaricales</taxon>
        <taxon>Agaricineae</taxon>
        <taxon>Strophariaceae</taxon>
        <taxon>Galerina</taxon>
    </lineage>
</organism>
<dbReference type="Proteomes" id="UP000027222">
    <property type="component" value="Unassembled WGS sequence"/>
</dbReference>
<gene>
    <name evidence="2" type="ORF">GALMADRAFT_244275</name>
</gene>
<evidence type="ECO:0000256" key="1">
    <source>
        <dbReference type="SAM" id="Phobius"/>
    </source>
</evidence>
<dbReference type="HOGENOM" id="CLU_2346850_0_0_1"/>
<sequence length="97" mass="10957">MTDYDSKFGGLLIGCLLGIYLFAINTTQTFRYFRLHWKDPWRLKCLVAVIWILEFIHCSLSARAVYGALVTRFDDEDAALAFISSAVSTNCINCPAL</sequence>
<feature type="transmembrane region" description="Helical" evidence="1">
    <location>
        <begin position="45"/>
        <end position="66"/>
    </location>
</feature>
<dbReference type="AlphaFoldDB" id="A0A067TFP4"/>
<reference evidence="3" key="1">
    <citation type="journal article" date="2014" name="Proc. Natl. Acad. Sci. U.S.A.">
        <title>Extensive sampling of basidiomycete genomes demonstrates inadequacy of the white-rot/brown-rot paradigm for wood decay fungi.</title>
        <authorList>
            <person name="Riley R."/>
            <person name="Salamov A.A."/>
            <person name="Brown D.W."/>
            <person name="Nagy L.G."/>
            <person name="Floudas D."/>
            <person name="Held B.W."/>
            <person name="Levasseur A."/>
            <person name="Lombard V."/>
            <person name="Morin E."/>
            <person name="Otillar R."/>
            <person name="Lindquist E.A."/>
            <person name="Sun H."/>
            <person name="LaButti K.M."/>
            <person name="Schmutz J."/>
            <person name="Jabbour D."/>
            <person name="Luo H."/>
            <person name="Baker S.E."/>
            <person name="Pisabarro A.G."/>
            <person name="Walton J.D."/>
            <person name="Blanchette R.A."/>
            <person name="Henrissat B."/>
            <person name="Martin F."/>
            <person name="Cullen D."/>
            <person name="Hibbett D.S."/>
            <person name="Grigoriev I.V."/>
        </authorList>
    </citation>
    <scope>NUCLEOTIDE SEQUENCE [LARGE SCALE GENOMIC DNA]</scope>
    <source>
        <strain evidence="3">CBS 339.88</strain>
    </source>
</reference>
<proteinExistence type="predicted"/>
<feature type="transmembrane region" description="Helical" evidence="1">
    <location>
        <begin position="6"/>
        <end position="24"/>
    </location>
</feature>
<keyword evidence="1" id="KW-0812">Transmembrane</keyword>
<name>A0A067TFP4_GALM3</name>
<keyword evidence="1" id="KW-0472">Membrane</keyword>
<dbReference type="EMBL" id="KL142374">
    <property type="protein sequence ID" value="KDR78739.1"/>
    <property type="molecule type" value="Genomic_DNA"/>
</dbReference>
<keyword evidence="1" id="KW-1133">Transmembrane helix</keyword>